<dbReference type="EMBL" id="JBHSGD010000001">
    <property type="protein sequence ID" value="MFC4651309.1"/>
    <property type="molecule type" value="Genomic_DNA"/>
</dbReference>
<evidence type="ECO:0000256" key="5">
    <source>
        <dbReference type="ARBA" id="ARBA00022777"/>
    </source>
</evidence>
<dbReference type="EC" id="2.7.11.1" evidence="1"/>
<evidence type="ECO:0000256" key="11">
    <source>
        <dbReference type="SAM" id="Phobius"/>
    </source>
</evidence>
<organism evidence="14 15">
    <name type="scientific">Lactococcus nasutitermitis</name>
    <dbReference type="NCBI Taxonomy" id="1652957"/>
    <lineage>
        <taxon>Bacteria</taxon>
        <taxon>Bacillati</taxon>
        <taxon>Bacillota</taxon>
        <taxon>Bacilli</taxon>
        <taxon>Lactobacillales</taxon>
        <taxon>Streptococcaceae</taxon>
        <taxon>Lactococcus</taxon>
    </lineage>
</organism>
<feature type="domain" description="Protein kinase" evidence="12">
    <location>
        <begin position="12"/>
        <end position="270"/>
    </location>
</feature>
<dbReference type="RefSeq" id="WP_213534733.1">
    <property type="nucleotide sequence ID" value="NZ_BOVQ01000003.1"/>
</dbReference>
<keyword evidence="11" id="KW-1133">Transmembrane helix</keyword>
<dbReference type="NCBIfam" id="NF033483">
    <property type="entry name" value="PknB_PASTA_kin"/>
    <property type="match status" value="1"/>
</dbReference>
<evidence type="ECO:0000259" key="13">
    <source>
        <dbReference type="PROSITE" id="PS51178"/>
    </source>
</evidence>
<dbReference type="Pfam" id="PF00069">
    <property type="entry name" value="Pkinase"/>
    <property type="match status" value="1"/>
</dbReference>
<protein>
    <recommendedName>
        <fullName evidence="1">non-specific serine/threonine protein kinase</fullName>
        <ecNumber evidence="1">2.7.11.1</ecNumber>
    </recommendedName>
</protein>
<keyword evidence="11" id="KW-0812">Transmembrane</keyword>
<evidence type="ECO:0000256" key="6">
    <source>
        <dbReference type="ARBA" id="ARBA00022840"/>
    </source>
</evidence>
<accession>A0ABV9JB48</accession>
<reference evidence="15" key="1">
    <citation type="journal article" date="2019" name="Int. J. Syst. Evol. Microbiol.">
        <title>The Global Catalogue of Microorganisms (GCM) 10K type strain sequencing project: providing services to taxonomists for standard genome sequencing and annotation.</title>
        <authorList>
            <consortium name="The Broad Institute Genomics Platform"/>
            <consortium name="The Broad Institute Genome Sequencing Center for Infectious Disease"/>
            <person name="Wu L."/>
            <person name="Ma J."/>
        </authorList>
    </citation>
    <scope>NUCLEOTIDE SEQUENCE [LARGE SCALE GENOMIC DNA]</scope>
    <source>
        <strain evidence="15">CCUG 63287</strain>
    </source>
</reference>
<dbReference type="InterPro" id="IPR005543">
    <property type="entry name" value="PASTA_dom"/>
</dbReference>
<dbReference type="Proteomes" id="UP001595987">
    <property type="component" value="Unassembled WGS sequence"/>
</dbReference>
<keyword evidence="3" id="KW-0808">Transferase</keyword>
<dbReference type="CDD" id="cd06577">
    <property type="entry name" value="PASTA_pknB"/>
    <property type="match status" value="3"/>
</dbReference>
<name>A0ABV9JB48_9LACT</name>
<evidence type="ECO:0000313" key="15">
    <source>
        <dbReference type="Proteomes" id="UP001595987"/>
    </source>
</evidence>
<evidence type="ECO:0000256" key="1">
    <source>
        <dbReference type="ARBA" id="ARBA00012513"/>
    </source>
</evidence>
<feature type="transmembrane region" description="Helical" evidence="11">
    <location>
        <begin position="346"/>
        <end position="368"/>
    </location>
</feature>
<dbReference type="Gene3D" id="3.30.200.20">
    <property type="entry name" value="Phosphorylase Kinase, domain 1"/>
    <property type="match status" value="1"/>
</dbReference>
<dbReference type="InterPro" id="IPR000719">
    <property type="entry name" value="Prot_kinase_dom"/>
</dbReference>
<keyword evidence="11" id="KW-0472">Membrane</keyword>
<dbReference type="PROSITE" id="PS00107">
    <property type="entry name" value="PROTEIN_KINASE_ATP"/>
    <property type="match status" value="1"/>
</dbReference>
<feature type="domain" description="PASTA" evidence="13">
    <location>
        <begin position="509"/>
        <end position="577"/>
    </location>
</feature>
<comment type="catalytic activity">
    <reaction evidence="8">
        <text>L-seryl-[protein] + ATP = O-phospho-L-seryl-[protein] + ADP + H(+)</text>
        <dbReference type="Rhea" id="RHEA:17989"/>
        <dbReference type="Rhea" id="RHEA-COMP:9863"/>
        <dbReference type="Rhea" id="RHEA-COMP:11604"/>
        <dbReference type="ChEBI" id="CHEBI:15378"/>
        <dbReference type="ChEBI" id="CHEBI:29999"/>
        <dbReference type="ChEBI" id="CHEBI:30616"/>
        <dbReference type="ChEBI" id="CHEBI:83421"/>
        <dbReference type="ChEBI" id="CHEBI:456216"/>
        <dbReference type="EC" id="2.7.11.1"/>
    </reaction>
</comment>
<evidence type="ECO:0000256" key="7">
    <source>
        <dbReference type="ARBA" id="ARBA00047899"/>
    </source>
</evidence>
<dbReference type="PANTHER" id="PTHR43289:SF34">
    <property type="entry name" value="SERINE_THREONINE-PROTEIN KINASE YBDM-RELATED"/>
    <property type="match status" value="1"/>
</dbReference>
<keyword evidence="2" id="KW-0723">Serine/threonine-protein kinase</keyword>
<sequence length="633" mass="68694">MIQIGKIFADRYRIIKEIGRGGMANVYQGEDTFLGNRQVAIKVLRSNFENDNIAIARFQREAFAMAELSHPNIVGISDVGEFETQQYIVMEYIEGMTLKQYINENAPLSNDEAIEITMEILSAMEMAHSHGIIHRDLKPQNVLVALNGTVKVTDFGIAKALSETSLTQTNTMFGSVHYLSPEQARGANATVQSDIYAIGIILFELLTGQIPFDGDSAVAIALKHFQENIPSIINLNSSVPQALENVVIKATAKDTKNRYPDVTEMMNDLATSTSLDRRGETKIIFKKDNDATRIMPANLINPYDTKPLIDKKDELKSDETQAENLSENQDINDKHKKTKNKKSKKGLIAALIVILLVVAGSATAWVMLTPHNTKVPDVAGMTVSQAEAKIRDAHLKVGSVEKQGSSTVNTGDVIKTNPDAGTQVRTNSSVDIYESEGNPDEFTLENYVGKKYNDVYQKLLQAGVADEQIVENSVSSDAPKGTIIKQTPGKGKTITLGGDDVITFEVSAGKLVAVPDFSHQTYTAYKATLEAAGFTNVVLDPVNESSNQSWDGYVWQVNPDVGQEVDPSKQIVVTYSVYVAPATPQSSSTTESSTTAKESSSPESSSSSEPATTTNSSSQPASTTTQSSSSKAQ</sequence>
<dbReference type="InterPro" id="IPR011009">
    <property type="entry name" value="Kinase-like_dom_sf"/>
</dbReference>
<dbReference type="PROSITE" id="PS51178">
    <property type="entry name" value="PASTA"/>
    <property type="match status" value="3"/>
</dbReference>
<gene>
    <name evidence="14" type="primary">pknB</name>
    <name evidence="14" type="ORF">ACFO26_00100</name>
</gene>
<dbReference type="CDD" id="cd14014">
    <property type="entry name" value="STKc_PknB_like"/>
    <property type="match status" value="1"/>
</dbReference>
<evidence type="ECO:0000256" key="4">
    <source>
        <dbReference type="ARBA" id="ARBA00022741"/>
    </source>
</evidence>
<feature type="binding site" evidence="9">
    <location>
        <position position="42"/>
    </location>
    <ligand>
        <name>ATP</name>
        <dbReference type="ChEBI" id="CHEBI:30616"/>
    </ligand>
</feature>
<evidence type="ECO:0000256" key="10">
    <source>
        <dbReference type="SAM" id="MobiDB-lite"/>
    </source>
</evidence>
<dbReference type="Gene3D" id="1.10.510.10">
    <property type="entry name" value="Transferase(Phosphotransferase) domain 1"/>
    <property type="match status" value="1"/>
</dbReference>
<dbReference type="SMART" id="SM00740">
    <property type="entry name" value="PASTA"/>
    <property type="match status" value="3"/>
</dbReference>
<evidence type="ECO:0000313" key="14">
    <source>
        <dbReference type="EMBL" id="MFC4651309.1"/>
    </source>
</evidence>
<evidence type="ECO:0000256" key="3">
    <source>
        <dbReference type="ARBA" id="ARBA00022679"/>
    </source>
</evidence>
<dbReference type="PANTHER" id="PTHR43289">
    <property type="entry name" value="MITOGEN-ACTIVATED PROTEIN KINASE KINASE KINASE 20-RELATED"/>
    <property type="match status" value="1"/>
</dbReference>
<dbReference type="GO" id="GO:0016301">
    <property type="term" value="F:kinase activity"/>
    <property type="evidence" value="ECO:0007669"/>
    <property type="project" value="UniProtKB-KW"/>
</dbReference>
<proteinExistence type="predicted"/>
<dbReference type="PROSITE" id="PS50011">
    <property type="entry name" value="PROTEIN_KINASE_DOM"/>
    <property type="match status" value="1"/>
</dbReference>
<dbReference type="PROSITE" id="PS00108">
    <property type="entry name" value="PROTEIN_KINASE_ST"/>
    <property type="match status" value="1"/>
</dbReference>
<evidence type="ECO:0000259" key="12">
    <source>
        <dbReference type="PROSITE" id="PS50011"/>
    </source>
</evidence>
<evidence type="ECO:0000256" key="9">
    <source>
        <dbReference type="PROSITE-ProRule" id="PRU10141"/>
    </source>
</evidence>
<feature type="domain" description="PASTA" evidence="13">
    <location>
        <begin position="438"/>
        <end position="508"/>
    </location>
</feature>
<feature type="region of interest" description="Disordered" evidence="10">
    <location>
        <begin position="316"/>
        <end position="340"/>
    </location>
</feature>
<keyword evidence="6 9" id="KW-0067">ATP-binding</keyword>
<dbReference type="SMART" id="SM00220">
    <property type="entry name" value="S_TKc"/>
    <property type="match status" value="1"/>
</dbReference>
<comment type="catalytic activity">
    <reaction evidence="7">
        <text>L-threonyl-[protein] + ATP = O-phospho-L-threonyl-[protein] + ADP + H(+)</text>
        <dbReference type="Rhea" id="RHEA:46608"/>
        <dbReference type="Rhea" id="RHEA-COMP:11060"/>
        <dbReference type="Rhea" id="RHEA-COMP:11605"/>
        <dbReference type="ChEBI" id="CHEBI:15378"/>
        <dbReference type="ChEBI" id="CHEBI:30013"/>
        <dbReference type="ChEBI" id="CHEBI:30616"/>
        <dbReference type="ChEBI" id="CHEBI:61977"/>
        <dbReference type="ChEBI" id="CHEBI:456216"/>
        <dbReference type="EC" id="2.7.11.1"/>
    </reaction>
</comment>
<keyword evidence="15" id="KW-1185">Reference proteome</keyword>
<keyword evidence="5 14" id="KW-0418">Kinase</keyword>
<evidence type="ECO:0000256" key="8">
    <source>
        <dbReference type="ARBA" id="ARBA00048679"/>
    </source>
</evidence>
<feature type="domain" description="PASTA" evidence="13">
    <location>
        <begin position="369"/>
        <end position="436"/>
    </location>
</feature>
<dbReference type="InterPro" id="IPR008271">
    <property type="entry name" value="Ser/Thr_kinase_AS"/>
</dbReference>
<evidence type="ECO:0000256" key="2">
    <source>
        <dbReference type="ARBA" id="ARBA00022527"/>
    </source>
</evidence>
<keyword evidence="4 9" id="KW-0547">Nucleotide-binding</keyword>
<feature type="region of interest" description="Disordered" evidence="10">
    <location>
        <begin position="582"/>
        <end position="633"/>
    </location>
</feature>
<comment type="caution">
    <text evidence="14">The sequence shown here is derived from an EMBL/GenBank/DDBJ whole genome shotgun (WGS) entry which is preliminary data.</text>
</comment>
<dbReference type="InterPro" id="IPR017441">
    <property type="entry name" value="Protein_kinase_ATP_BS"/>
</dbReference>
<dbReference type="SUPFAM" id="SSF56112">
    <property type="entry name" value="Protein kinase-like (PK-like)"/>
    <property type="match status" value="1"/>
</dbReference>
<dbReference type="Gene3D" id="3.30.10.20">
    <property type="match status" value="3"/>
</dbReference>
<dbReference type="Pfam" id="PF03793">
    <property type="entry name" value="PASTA"/>
    <property type="match status" value="3"/>
</dbReference>